<proteinExistence type="predicted"/>
<reference evidence="4" key="1">
    <citation type="journal article" date="2016" name="Nat. Biotechnol.">
        <title>Sequencing wild and cultivated cassava and related species reveals extensive interspecific hybridization and genetic diversity.</title>
        <authorList>
            <person name="Bredeson J.V."/>
            <person name="Lyons J.B."/>
            <person name="Prochnik S.E."/>
            <person name="Wu G.A."/>
            <person name="Ha C.M."/>
            <person name="Edsinger-Gonzales E."/>
            <person name="Grimwood J."/>
            <person name="Schmutz J."/>
            <person name="Rabbi I.Y."/>
            <person name="Egesi C."/>
            <person name="Nauluvula P."/>
            <person name="Lebot V."/>
            <person name="Ndunguru J."/>
            <person name="Mkamilo G."/>
            <person name="Bart R.S."/>
            <person name="Setter T.L."/>
            <person name="Gleadow R.M."/>
            <person name="Kulakow P."/>
            <person name="Ferguson M.E."/>
            <person name="Rounsley S."/>
            <person name="Rokhsar D.S."/>
        </authorList>
    </citation>
    <scope>NUCLEOTIDE SEQUENCE [LARGE SCALE GENOMIC DNA]</scope>
    <source>
        <strain evidence="4">cv. AM560-2</strain>
    </source>
</reference>
<dbReference type="InterPro" id="IPR006652">
    <property type="entry name" value="Kelch_1"/>
</dbReference>
<dbReference type="InterPro" id="IPR001810">
    <property type="entry name" value="F-box_dom"/>
</dbReference>
<dbReference type="SUPFAM" id="SSF81383">
    <property type="entry name" value="F-box domain"/>
    <property type="match status" value="1"/>
</dbReference>
<evidence type="ECO:0000259" key="2">
    <source>
        <dbReference type="PROSITE" id="PS50181"/>
    </source>
</evidence>
<dbReference type="OMA" id="LMPASCY"/>
<dbReference type="AlphaFoldDB" id="A0A2C9UYT3"/>
<sequence>MWSSLPFDLLAKVFFFLSPDSLARSRSVCHHWRTCADAYPLSSWPSMLHHHHQQPPWFVAFPTRNRKPSYYVHNPVSKRWHVLSLELLSNPIRIIASIGSLILLRATNSTVLVLSICNPFTRQFRHLPVLNIARTNPAVGVVVLSSSQYSPSPHFRVYVAGGMSDAPGGGATYDSTVDMYDSKLNTWQIVGPMPVEFSVRLTVWTPNESVYIDGVIYWMTSARAYSVMGYEIVSNKWQELRVPMADKLEFAALAQRNGRLTLVGGNCRSDACVWELNEGEIWRLIEKAPIELGMKLKKGNASWDGVKCVGGDGAICLYRELGSGMVVWREDGEKGRWGWSWIEGCCFISGKQVQSVSIRGVIIHPNIAPSPIFVE</sequence>
<organism evidence="3 4">
    <name type="scientific">Manihot esculenta</name>
    <name type="common">Cassava</name>
    <name type="synonym">Jatropha manihot</name>
    <dbReference type="NCBI Taxonomy" id="3983"/>
    <lineage>
        <taxon>Eukaryota</taxon>
        <taxon>Viridiplantae</taxon>
        <taxon>Streptophyta</taxon>
        <taxon>Embryophyta</taxon>
        <taxon>Tracheophyta</taxon>
        <taxon>Spermatophyta</taxon>
        <taxon>Magnoliopsida</taxon>
        <taxon>eudicotyledons</taxon>
        <taxon>Gunneridae</taxon>
        <taxon>Pentapetalae</taxon>
        <taxon>rosids</taxon>
        <taxon>fabids</taxon>
        <taxon>Malpighiales</taxon>
        <taxon>Euphorbiaceae</taxon>
        <taxon>Crotonoideae</taxon>
        <taxon>Manihoteae</taxon>
        <taxon>Manihot</taxon>
    </lineage>
</organism>
<dbReference type="SUPFAM" id="SSF117281">
    <property type="entry name" value="Kelch motif"/>
    <property type="match status" value="1"/>
</dbReference>
<dbReference type="SMART" id="SM00256">
    <property type="entry name" value="FBOX"/>
    <property type="match status" value="1"/>
</dbReference>
<comment type="caution">
    <text evidence="3">The sequence shown here is derived from an EMBL/GenBank/DDBJ whole genome shotgun (WGS) entry which is preliminary data.</text>
</comment>
<dbReference type="Proteomes" id="UP000091857">
    <property type="component" value="Chromosome 11"/>
</dbReference>
<dbReference type="PROSITE" id="PS50181">
    <property type="entry name" value="FBOX"/>
    <property type="match status" value="1"/>
</dbReference>
<dbReference type="SMART" id="SM00612">
    <property type="entry name" value="Kelch"/>
    <property type="match status" value="1"/>
</dbReference>
<dbReference type="CDD" id="cd09917">
    <property type="entry name" value="F-box_SF"/>
    <property type="match status" value="1"/>
</dbReference>
<dbReference type="Gene3D" id="2.120.10.80">
    <property type="entry name" value="Kelch-type beta propeller"/>
    <property type="match status" value="1"/>
</dbReference>
<dbReference type="Gene3D" id="1.20.1280.50">
    <property type="match status" value="1"/>
</dbReference>
<dbReference type="InterPro" id="IPR015915">
    <property type="entry name" value="Kelch-typ_b-propeller"/>
</dbReference>
<dbReference type="InterPro" id="IPR036047">
    <property type="entry name" value="F-box-like_dom_sf"/>
</dbReference>
<dbReference type="PANTHER" id="PTHR31672:SF12">
    <property type="entry name" value="F-BOX DOMAIN-CONTAINING PROTEIN"/>
    <property type="match status" value="1"/>
</dbReference>
<dbReference type="GO" id="GO:0031146">
    <property type="term" value="P:SCF-dependent proteasomal ubiquitin-dependent protein catabolic process"/>
    <property type="evidence" value="ECO:0000318"/>
    <property type="project" value="GO_Central"/>
</dbReference>
<evidence type="ECO:0000313" key="4">
    <source>
        <dbReference type="Proteomes" id="UP000091857"/>
    </source>
</evidence>
<dbReference type="Pfam" id="PF01344">
    <property type="entry name" value="Kelch_1"/>
    <property type="match status" value="1"/>
</dbReference>
<name>A0A2C9UYT3_MANES</name>
<dbReference type="Pfam" id="PF00646">
    <property type="entry name" value="F-box"/>
    <property type="match status" value="1"/>
</dbReference>
<dbReference type="GO" id="GO:0004842">
    <property type="term" value="F:ubiquitin-protein transferase activity"/>
    <property type="evidence" value="ECO:0000318"/>
    <property type="project" value="GO_Central"/>
</dbReference>
<dbReference type="OrthoDB" id="7956040at2759"/>
<feature type="chain" id="PRO_5013243008" description="F-box domain-containing protein" evidence="1">
    <location>
        <begin position="24"/>
        <end position="375"/>
    </location>
</feature>
<dbReference type="STRING" id="3983.A0A2C9UYT3"/>
<keyword evidence="4" id="KW-1185">Reference proteome</keyword>
<protein>
    <recommendedName>
        <fullName evidence="2">F-box domain-containing protein</fullName>
    </recommendedName>
</protein>
<dbReference type="EMBL" id="CM004397">
    <property type="protein sequence ID" value="OAY36845.1"/>
    <property type="molecule type" value="Genomic_DNA"/>
</dbReference>
<gene>
    <name evidence="3" type="ORF">MANES_11G053400v8</name>
</gene>
<dbReference type="InterPro" id="IPR050796">
    <property type="entry name" value="SCF_F-box_component"/>
</dbReference>
<feature type="signal peptide" evidence="1">
    <location>
        <begin position="1"/>
        <end position="23"/>
    </location>
</feature>
<keyword evidence="1" id="KW-0732">Signal</keyword>
<evidence type="ECO:0000313" key="3">
    <source>
        <dbReference type="EMBL" id="OAY36845.1"/>
    </source>
</evidence>
<dbReference type="PANTHER" id="PTHR31672">
    <property type="entry name" value="BNACNNG10540D PROTEIN"/>
    <property type="match status" value="1"/>
</dbReference>
<feature type="domain" description="F-box" evidence="2">
    <location>
        <begin position="1"/>
        <end position="47"/>
    </location>
</feature>
<accession>A0A2C9UYT3</accession>
<dbReference type="Gramene" id="Manes.11G053400.1.v8.1">
    <property type="protein sequence ID" value="Manes.11G053400.1.v8.1.CDS.1"/>
    <property type="gene ID" value="Manes.11G053400.v8.1"/>
</dbReference>
<evidence type="ECO:0000256" key="1">
    <source>
        <dbReference type="SAM" id="SignalP"/>
    </source>
</evidence>